<dbReference type="PIRSF" id="PIRSF002599">
    <property type="entry name" value="Cold_shock_A"/>
    <property type="match status" value="1"/>
</dbReference>
<evidence type="ECO:0000313" key="2">
    <source>
        <dbReference type="EMBL" id="SFI18755.1"/>
    </source>
</evidence>
<evidence type="ECO:0000256" key="1">
    <source>
        <dbReference type="SAM" id="Phobius"/>
    </source>
</evidence>
<reference evidence="2 3" key="1">
    <citation type="submission" date="2016-10" db="EMBL/GenBank/DDBJ databases">
        <authorList>
            <person name="de Groot N.N."/>
        </authorList>
    </citation>
    <scope>NUCLEOTIDE SEQUENCE [LARGE SCALE GENOMIC DNA]</scope>
    <source>
        <strain evidence="2 3">Z108</strain>
    </source>
</reference>
<dbReference type="InterPro" id="IPR010718">
    <property type="entry name" value="DUF1294"/>
</dbReference>
<keyword evidence="1" id="KW-0812">Transmembrane</keyword>
<gene>
    <name evidence="2" type="ORF">SAMN04487861_12014</name>
</gene>
<name>A0A1I3G5H5_SELRU</name>
<feature type="transmembrane region" description="Helical" evidence="1">
    <location>
        <begin position="5"/>
        <end position="26"/>
    </location>
</feature>
<keyword evidence="1" id="KW-1133">Transmembrane helix</keyword>
<keyword evidence="1" id="KW-0472">Membrane</keyword>
<dbReference type="GO" id="GO:0003676">
    <property type="term" value="F:nucleic acid binding"/>
    <property type="evidence" value="ECO:0007669"/>
    <property type="project" value="InterPro"/>
</dbReference>
<evidence type="ECO:0000313" key="3">
    <source>
        <dbReference type="Proteomes" id="UP000183639"/>
    </source>
</evidence>
<proteinExistence type="predicted"/>
<dbReference type="EMBL" id="FOQK01000020">
    <property type="protein sequence ID" value="SFI18755.1"/>
    <property type="molecule type" value="Genomic_DNA"/>
</dbReference>
<sequence>MDIQWYNLVIWYFVSINVIAVIVYGADKLCAMRQWWRVPEFTLLGLAFMGGSIGALAAIQLFRHKTQHIKFRYGIPLIILLQLAGFAYICWAVQTGNV</sequence>
<feature type="transmembrane region" description="Helical" evidence="1">
    <location>
        <begin position="74"/>
        <end position="94"/>
    </location>
</feature>
<feature type="transmembrane region" description="Helical" evidence="1">
    <location>
        <begin position="41"/>
        <end position="62"/>
    </location>
</feature>
<dbReference type="Pfam" id="PF06961">
    <property type="entry name" value="DUF1294"/>
    <property type="match status" value="1"/>
</dbReference>
<dbReference type="OrthoDB" id="1698854at2"/>
<protein>
    <submittedName>
        <fullName evidence="2">Uncharacterized membrane protein YsdA, DUF1294 family</fullName>
    </submittedName>
</protein>
<accession>A0A1I3G5H5</accession>
<dbReference type="RefSeq" id="WP_075444753.1">
    <property type="nucleotide sequence ID" value="NZ_FOQK01000020.1"/>
</dbReference>
<dbReference type="AlphaFoldDB" id="A0A1I3G5H5"/>
<dbReference type="Proteomes" id="UP000183639">
    <property type="component" value="Unassembled WGS sequence"/>
</dbReference>
<dbReference type="InterPro" id="IPR012156">
    <property type="entry name" value="Cold_shock_CspA"/>
</dbReference>
<organism evidence="2 3">
    <name type="scientific">Selenomonas ruminantium</name>
    <dbReference type="NCBI Taxonomy" id="971"/>
    <lineage>
        <taxon>Bacteria</taxon>
        <taxon>Bacillati</taxon>
        <taxon>Bacillota</taxon>
        <taxon>Negativicutes</taxon>
        <taxon>Selenomonadales</taxon>
        <taxon>Selenomonadaceae</taxon>
        <taxon>Selenomonas</taxon>
    </lineage>
</organism>